<dbReference type="Pfam" id="PF02780">
    <property type="entry name" value="Transketolase_C"/>
    <property type="match status" value="1"/>
</dbReference>
<dbReference type="InterPro" id="IPR033248">
    <property type="entry name" value="Transketolase_C"/>
</dbReference>
<dbReference type="GeneID" id="93713457"/>
<keyword evidence="3" id="KW-0786">Thiamine pyrophosphate</keyword>
<protein>
    <submittedName>
        <fullName evidence="5">Pyruvate dehydrogenase E1 component beta subunit</fullName>
    </submittedName>
</protein>
<accession>A0A1I6C4H8</accession>
<keyword evidence="5" id="KW-0670">Pyruvate</keyword>
<evidence type="ECO:0000256" key="3">
    <source>
        <dbReference type="ARBA" id="ARBA00023052"/>
    </source>
</evidence>
<feature type="domain" description="Transketolase-like pyrimidine-binding" evidence="4">
    <location>
        <begin position="19"/>
        <end position="194"/>
    </location>
</feature>
<name>A0A1I6C4H8_9BACI</name>
<dbReference type="InterPro" id="IPR009014">
    <property type="entry name" value="Transketo_C/PFOR_II"/>
</dbReference>
<dbReference type="PANTHER" id="PTHR43257">
    <property type="entry name" value="PYRUVATE DEHYDROGENASE E1 COMPONENT BETA SUBUNIT"/>
    <property type="match status" value="1"/>
</dbReference>
<dbReference type="PANTHER" id="PTHR43257:SF2">
    <property type="entry name" value="PYRUVATE DEHYDROGENASE E1 COMPONENT SUBUNIT BETA"/>
    <property type="match status" value="1"/>
</dbReference>
<dbReference type="EMBL" id="FOXX01000024">
    <property type="protein sequence ID" value="SFQ88068.1"/>
    <property type="molecule type" value="Genomic_DNA"/>
</dbReference>
<evidence type="ECO:0000313" key="5">
    <source>
        <dbReference type="EMBL" id="SFQ88068.1"/>
    </source>
</evidence>
<dbReference type="RefSeq" id="WP_061802666.1">
    <property type="nucleotide sequence ID" value="NZ_FOXX01000024.1"/>
</dbReference>
<dbReference type="SUPFAM" id="SSF52922">
    <property type="entry name" value="TK C-terminal domain-like"/>
    <property type="match status" value="1"/>
</dbReference>
<dbReference type="InterPro" id="IPR029061">
    <property type="entry name" value="THDP-binding"/>
</dbReference>
<comment type="caution">
    <text evidence="5">The sequence shown here is derived from an EMBL/GenBank/DDBJ whole genome shotgun (WGS) entry which is preliminary data.</text>
</comment>
<sequence length="340" mass="37617">MAISREKLAEVYDTKTHELTLVQAITDGLSIMLKEDEKVLLLGEDIGKNGGVFRATDGLQEQFGEGRVIDTPLSEAGIIGTSIGMAINGFKPVAEMQFLGFIYPAYEQIMTHVSRIRMRTMGHYTVPMVIRAPYGAGIRAPEVHSDSVEALFTHMPGIKVVCPSSPYDAKGLLIAAIEDPDPVLFLESMRIYRSTRGEVPKEKYTVKIGKGRKLKDGDDVTLITWGAMVPVAMKAAQQAEKQGMKCDVIDLRTLYPIDKDIIAESIQRTGRAVIVHEAHETGGLGNDIVSIINDTSFLYMKSPIERVTGFDVPVPFFALEDHYLPTSQRVFKAIEKVMHF</sequence>
<proteinExistence type="predicted"/>
<evidence type="ECO:0000256" key="1">
    <source>
        <dbReference type="ARBA" id="ARBA00001964"/>
    </source>
</evidence>
<dbReference type="SMART" id="SM00861">
    <property type="entry name" value="Transket_pyr"/>
    <property type="match status" value="1"/>
</dbReference>
<comment type="cofactor">
    <cofactor evidence="1">
        <name>thiamine diphosphate</name>
        <dbReference type="ChEBI" id="CHEBI:58937"/>
    </cofactor>
</comment>
<organism evidence="5 6">
    <name type="scientific">Priestia endophytica DSM 13796</name>
    <dbReference type="NCBI Taxonomy" id="1121089"/>
    <lineage>
        <taxon>Bacteria</taxon>
        <taxon>Bacillati</taxon>
        <taxon>Bacillota</taxon>
        <taxon>Bacilli</taxon>
        <taxon>Bacillales</taxon>
        <taxon>Bacillaceae</taxon>
        <taxon>Priestia</taxon>
    </lineage>
</organism>
<keyword evidence="6" id="KW-1185">Reference proteome</keyword>
<keyword evidence="2" id="KW-0560">Oxidoreductase</keyword>
<dbReference type="CDD" id="cd07036">
    <property type="entry name" value="TPP_PYR_E1-PDHc-beta_like"/>
    <property type="match status" value="1"/>
</dbReference>
<dbReference type="InterPro" id="IPR005475">
    <property type="entry name" value="Transketolase-like_Pyr-bd"/>
</dbReference>
<evidence type="ECO:0000313" key="6">
    <source>
        <dbReference type="Proteomes" id="UP000182762"/>
    </source>
</evidence>
<reference evidence="5 6" key="1">
    <citation type="submission" date="2016-10" db="EMBL/GenBank/DDBJ databases">
        <authorList>
            <person name="Varghese N."/>
            <person name="Submissions S."/>
        </authorList>
    </citation>
    <scope>NUCLEOTIDE SEQUENCE [LARGE SCALE GENOMIC DNA]</scope>
    <source>
        <strain evidence="5 6">DSM 13796</strain>
    </source>
</reference>
<dbReference type="Gene3D" id="3.40.50.920">
    <property type="match status" value="1"/>
</dbReference>
<dbReference type="Pfam" id="PF02779">
    <property type="entry name" value="Transket_pyr"/>
    <property type="match status" value="1"/>
</dbReference>
<evidence type="ECO:0000256" key="2">
    <source>
        <dbReference type="ARBA" id="ARBA00023002"/>
    </source>
</evidence>
<gene>
    <name evidence="5" type="ORF">SAMN02745910_04945</name>
</gene>
<dbReference type="SUPFAM" id="SSF52518">
    <property type="entry name" value="Thiamin diphosphate-binding fold (THDP-binding)"/>
    <property type="match status" value="1"/>
</dbReference>
<evidence type="ECO:0000259" key="4">
    <source>
        <dbReference type="SMART" id="SM00861"/>
    </source>
</evidence>
<dbReference type="Proteomes" id="UP000182762">
    <property type="component" value="Unassembled WGS sequence"/>
</dbReference>
<dbReference type="Gene3D" id="3.40.50.970">
    <property type="match status" value="1"/>
</dbReference>